<dbReference type="AlphaFoldDB" id="A0A517SES8"/>
<dbReference type="OrthoDB" id="248448at2"/>
<gene>
    <name evidence="3" type="ORF">Pan44_26300</name>
</gene>
<evidence type="ECO:0000313" key="4">
    <source>
        <dbReference type="Proteomes" id="UP000315700"/>
    </source>
</evidence>
<dbReference type="Pfam" id="PF06439">
    <property type="entry name" value="3keto-disac_hyd"/>
    <property type="match status" value="1"/>
</dbReference>
<organism evidence="3 4">
    <name type="scientific">Caulifigura coniformis</name>
    <dbReference type="NCBI Taxonomy" id="2527983"/>
    <lineage>
        <taxon>Bacteria</taxon>
        <taxon>Pseudomonadati</taxon>
        <taxon>Planctomycetota</taxon>
        <taxon>Planctomycetia</taxon>
        <taxon>Planctomycetales</taxon>
        <taxon>Planctomycetaceae</taxon>
        <taxon>Caulifigura</taxon>
    </lineage>
</organism>
<evidence type="ECO:0000313" key="3">
    <source>
        <dbReference type="EMBL" id="QDT54597.1"/>
    </source>
</evidence>
<dbReference type="Gene3D" id="2.60.120.560">
    <property type="entry name" value="Exo-inulinase, domain 1"/>
    <property type="match status" value="1"/>
</dbReference>
<feature type="chain" id="PRO_5022007775" description="3-keto-alpha-glucoside-1,2-lyase/3-keto-2-hydroxy-glucal hydratase domain-containing protein" evidence="1">
    <location>
        <begin position="24"/>
        <end position="245"/>
    </location>
</feature>
<dbReference type="Proteomes" id="UP000315700">
    <property type="component" value="Chromosome"/>
</dbReference>
<dbReference type="EMBL" id="CP036271">
    <property type="protein sequence ID" value="QDT54597.1"/>
    <property type="molecule type" value="Genomic_DNA"/>
</dbReference>
<evidence type="ECO:0000256" key="1">
    <source>
        <dbReference type="SAM" id="SignalP"/>
    </source>
</evidence>
<feature type="domain" description="3-keto-alpha-glucoside-1,2-lyase/3-keto-2-hydroxy-glucal hydratase" evidence="2">
    <location>
        <begin position="41"/>
        <end position="242"/>
    </location>
</feature>
<keyword evidence="1" id="KW-0732">Signal</keyword>
<accession>A0A517SES8</accession>
<dbReference type="GO" id="GO:0016787">
    <property type="term" value="F:hydrolase activity"/>
    <property type="evidence" value="ECO:0007669"/>
    <property type="project" value="InterPro"/>
</dbReference>
<dbReference type="InterPro" id="IPR010496">
    <property type="entry name" value="AL/BT2_dom"/>
</dbReference>
<dbReference type="InParanoid" id="A0A517SES8"/>
<evidence type="ECO:0000259" key="2">
    <source>
        <dbReference type="Pfam" id="PF06439"/>
    </source>
</evidence>
<keyword evidence="4" id="KW-1185">Reference proteome</keyword>
<protein>
    <recommendedName>
        <fullName evidence="2">3-keto-alpha-glucoside-1,2-lyase/3-keto-2-hydroxy-glucal hydratase domain-containing protein</fullName>
    </recommendedName>
</protein>
<dbReference type="KEGG" id="ccos:Pan44_26300"/>
<sequence length="245" mass="27372" precursor="true">MRLFLFTAAVLFAWFGMQMLVRADDPAPKRAFIDGTGPGWVTLTGDDFMKVNGDDDTWKWDGAHVVGTGKPIGVCRSKKQYTNFEWVAEWKHNESGGNSGFFAWTPPSVLENLPPGKLPGGGIEVQILDHGYVQKWEKSSGKKWEDGKSFFTTNGDIFAVGSSKMNPFEPLSPGGHRSFPRKNLSKGVGEWNHYYVRAINGELRLWVNGEEVSGGKNCEPRTGYLCLEQEGAPIEFRNIRVRELP</sequence>
<dbReference type="RefSeq" id="WP_145030440.1">
    <property type="nucleotide sequence ID" value="NZ_CP036271.1"/>
</dbReference>
<reference evidence="3 4" key="1">
    <citation type="submission" date="2019-02" db="EMBL/GenBank/DDBJ databases">
        <title>Deep-cultivation of Planctomycetes and their phenomic and genomic characterization uncovers novel biology.</title>
        <authorList>
            <person name="Wiegand S."/>
            <person name="Jogler M."/>
            <person name="Boedeker C."/>
            <person name="Pinto D."/>
            <person name="Vollmers J."/>
            <person name="Rivas-Marin E."/>
            <person name="Kohn T."/>
            <person name="Peeters S.H."/>
            <person name="Heuer A."/>
            <person name="Rast P."/>
            <person name="Oberbeckmann S."/>
            <person name="Bunk B."/>
            <person name="Jeske O."/>
            <person name="Meyerdierks A."/>
            <person name="Storesund J.E."/>
            <person name="Kallscheuer N."/>
            <person name="Luecker S."/>
            <person name="Lage O.M."/>
            <person name="Pohl T."/>
            <person name="Merkel B.J."/>
            <person name="Hornburger P."/>
            <person name="Mueller R.-W."/>
            <person name="Bruemmer F."/>
            <person name="Labrenz M."/>
            <person name="Spormann A.M."/>
            <person name="Op den Camp H."/>
            <person name="Overmann J."/>
            <person name="Amann R."/>
            <person name="Jetten M.S.M."/>
            <person name="Mascher T."/>
            <person name="Medema M.H."/>
            <person name="Devos D.P."/>
            <person name="Kaster A.-K."/>
            <person name="Ovreas L."/>
            <person name="Rohde M."/>
            <person name="Galperin M.Y."/>
            <person name="Jogler C."/>
        </authorList>
    </citation>
    <scope>NUCLEOTIDE SEQUENCE [LARGE SCALE GENOMIC DNA]</scope>
    <source>
        <strain evidence="3 4">Pan44</strain>
    </source>
</reference>
<name>A0A517SES8_9PLAN</name>
<proteinExistence type="predicted"/>
<feature type="signal peptide" evidence="1">
    <location>
        <begin position="1"/>
        <end position="23"/>
    </location>
</feature>